<dbReference type="Gene3D" id="1.10.510.10">
    <property type="entry name" value="Transferase(Phosphotransferase) domain 1"/>
    <property type="match status" value="1"/>
</dbReference>
<sequence>MGNQKSSSYPLCSIQYECERNRQEQKVDNKSYLQGQSQQDEHFNQELTDDYFGKVVVITKKFAQSKKKSNSSANLDSDILKDQVGKDNQTILTSSCLIIEKTFQDQNQLNEALKSVNLLQKIIHPNIINIQSTQTIATTNQNNDKLFVGRVQCDYYSENLFSVLKKRKLIISQLNQKSSLSLNGDKKQEQSVPSSTSRSYSSQKKQSKQTYKKNPSSQVTPRGNQNSYVPAFTEKEIWYIIDSVVDTLNLLQQKSIIHGDLRPQTIFFTHDGHLKLSIVQCYNKDFSHTNFHIATHHILKTKQLQQKIQEDNILLSLEQLNQLQKLNPVAHNNSTQQTKNLAKQILSNLEFDPYKSQVFSFGMLLLQIIFCGNVECCQAPLNSQQFQQKSNLNASQNIKYLYITNEKTKDVTINFQLVFDLLSQVKQMFSLSLYQILSTCLEAKEQKRPNCIELYNQLHNLDLQTEASLTMDEFVTVKRPLQLEYQQNLSQKLKIPPLDVRNLETTPKQDQNSNNLIGGATLLNNYLFQKNQQFENLQYCSSQKMNLSDINLNQNINSKINSSQKNNQKHQNCSELLKSPSHPKEIENENEKKLNNFLKNVQVDIIQRSKNDDDEMQFQSISKQNNLLNKSKMIQNELSVTNKKHLALQEAEQIKSKNQKENQFDYKQQLEIDQKNYQSILKHKSYSLVQSYQTKTTKDIKNQITNTQQFKSIKQQSSPISIPCFKISESKLQNQDFNQQKNVSLLADKQNSLIIKNQPENTQKINQISIDNNNKYSSQFCTNLNQQFLNNKQIAKNESVSENRISNFSEYPTQNSGKEYSVSNHNNKDCLNSNKDTISISNQSIIKDNNNFLNQNQITIMTTGRRQSESSTTNQSLSTTLQFYNPLSNQAVTSIKSPEISIPYVGHQKFYSLNLNLNNDMSSQKPYERTNKNFYFLNTQEEKKGTELQKEYDSIQNKSSIHTEQASKQNISYLSNDQNFYQSKLQSPQQSTYSFNQFNLYNSNNQSQVLLNNYHVQQRSINLIDNLAFDGKQNSIQIYQKDIPSQIKNVNQLNSTTIDNSNSFLSSQNFKSENFHHQQNLYQPDIGLYNNLLKSPYSQNIVKFNEQNLQQSQIIHQSIDLNESLQKKFLGESCVNINANTYTFSSPQNQRFEELKNSQQFLTEEKVKHAQQGKTYLNQNSIENHLQQTAKFVNESSRHQFSTSIHEQISKHDTLKDEITEQCFSHVYGSPQRVIVSRSNIQSPLNYIQSPITQRNKSYDFYNKTINQIGSEIYSQKNYNLKQIDQNNNNNNSKTLIILSPQKNISTNTKLTTTPSKFESEKNYLNQLVKNDDVQSQNSLAYCACEVKEKQILQTPNISQSKALNEQLDTLNNEGIANKNIEIEEWNDIESYMSENLQNSMSESIKVNSTLLNTHIKDLSSLIVQNRSFENNQIGTKNQTFNISNNYNTTSQQYCIDNQKNKLEQQPKSILLLSNNNLKNMQNNNSILHQTNNTQNIKIDIQSNNNFQNSQYQQKTNHKRYQSTTLTPSLIQENLIPRNQSHSIHQINLTSPKQDGSTNLNMQKNVFGSSNNYNNFTQTNNQTISNKNISQNYQPYQHINSLNQNNLGNLNSQIKQNKTQNNQISKNKEDQETSFQTLNQAKIMSNKVISVSNNGSPFYSPNPIVESSKYKQILTSNNNSYKIQQLDFKQQNNSLQALKLNYLLSPSNTSTQFTYSSPQSQVKKADKYTPSQFNQNFQQNFNFNKSKEQVADKVSLSKSQLNNNIQQRQQKLQYQKQQSKLIQDNFSSQSQIY</sequence>
<dbReference type="GeneID" id="7834914"/>
<dbReference type="GO" id="GO:0005524">
    <property type="term" value="F:ATP binding"/>
    <property type="evidence" value="ECO:0007669"/>
    <property type="project" value="InterPro"/>
</dbReference>
<dbReference type="KEGG" id="tet:TTHERM_00561470"/>
<evidence type="ECO:0000313" key="4">
    <source>
        <dbReference type="Proteomes" id="UP000009168"/>
    </source>
</evidence>
<gene>
    <name evidence="3" type="ORF">TTHERM_00561470</name>
</gene>
<feature type="compositionally biased region" description="Low complexity" evidence="1">
    <location>
        <begin position="194"/>
        <end position="204"/>
    </location>
</feature>
<proteinExistence type="predicted"/>
<dbReference type="EMBL" id="GG662808">
    <property type="protein sequence ID" value="EAR89956.2"/>
    <property type="molecule type" value="Genomic_DNA"/>
</dbReference>
<evidence type="ECO:0000256" key="1">
    <source>
        <dbReference type="SAM" id="MobiDB-lite"/>
    </source>
</evidence>
<dbReference type="InterPro" id="IPR011009">
    <property type="entry name" value="Kinase-like_dom_sf"/>
</dbReference>
<feature type="domain" description="Protein kinase" evidence="2">
    <location>
        <begin position="41"/>
        <end position="462"/>
    </location>
</feature>
<dbReference type="SUPFAM" id="SSF56112">
    <property type="entry name" value="Protein kinase-like (PK-like)"/>
    <property type="match status" value="1"/>
</dbReference>
<dbReference type="RefSeq" id="XP_001010201.2">
    <property type="nucleotide sequence ID" value="XM_001010201.2"/>
</dbReference>
<dbReference type="InParanoid" id="I7MHX1"/>
<organism evidence="3 4">
    <name type="scientific">Tetrahymena thermophila (strain SB210)</name>
    <dbReference type="NCBI Taxonomy" id="312017"/>
    <lineage>
        <taxon>Eukaryota</taxon>
        <taxon>Sar</taxon>
        <taxon>Alveolata</taxon>
        <taxon>Ciliophora</taxon>
        <taxon>Intramacronucleata</taxon>
        <taxon>Oligohymenophorea</taxon>
        <taxon>Hymenostomatida</taxon>
        <taxon>Tetrahymenina</taxon>
        <taxon>Tetrahymenidae</taxon>
        <taxon>Tetrahymena</taxon>
    </lineage>
</organism>
<evidence type="ECO:0000259" key="2">
    <source>
        <dbReference type="PROSITE" id="PS50011"/>
    </source>
</evidence>
<name>I7MHX1_TETTS</name>
<reference evidence="4" key="1">
    <citation type="journal article" date="2006" name="PLoS Biol.">
        <title>Macronuclear genome sequence of the ciliate Tetrahymena thermophila, a model eukaryote.</title>
        <authorList>
            <person name="Eisen J.A."/>
            <person name="Coyne R.S."/>
            <person name="Wu M."/>
            <person name="Wu D."/>
            <person name="Thiagarajan M."/>
            <person name="Wortman J.R."/>
            <person name="Badger J.H."/>
            <person name="Ren Q."/>
            <person name="Amedeo P."/>
            <person name="Jones K.M."/>
            <person name="Tallon L.J."/>
            <person name="Delcher A.L."/>
            <person name="Salzberg S.L."/>
            <person name="Silva J.C."/>
            <person name="Haas B.J."/>
            <person name="Majoros W.H."/>
            <person name="Farzad M."/>
            <person name="Carlton J.M."/>
            <person name="Smith R.K. Jr."/>
            <person name="Garg J."/>
            <person name="Pearlman R.E."/>
            <person name="Karrer K.M."/>
            <person name="Sun L."/>
            <person name="Manning G."/>
            <person name="Elde N.C."/>
            <person name="Turkewitz A.P."/>
            <person name="Asai D.J."/>
            <person name="Wilkes D.E."/>
            <person name="Wang Y."/>
            <person name="Cai H."/>
            <person name="Collins K."/>
            <person name="Stewart B.A."/>
            <person name="Lee S.R."/>
            <person name="Wilamowska K."/>
            <person name="Weinberg Z."/>
            <person name="Ruzzo W.L."/>
            <person name="Wloga D."/>
            <person name="Gaertig J."/>
            <person name="Frankel J."/>
            <person name="Tsao C.-C."/>
            <person name="Gorovsky M.A."/>
            <person name="Keeling P.J."/>
            <person name="Waller R.F."/>
            <person name="Patron N.J."/>
            <person name="Cherry J.M."/>
            <person name="Stover N.A."/>
            <person name="Krieger C.J."/>
            <person name="del Toro C."/>
            <person name="Ryder H.F."/>
            <person name="Williamson S.C."/>
            <person name="Barbeau R.A."/>
            <person name="Hamilton E.P."/>
            <person name="Orias E."/>
        </authorList>
    </citation>
    <scope>NUCLEOTIDE SEQUENCE [LARGE SCALE GENOMIC DNA]</scope>
    <source>
        <strain evidence="4">SB210</strain>
    </source>
</reference>
<accession>I7MHX1</accession>
<feature type="compositionally biased region" description="Polar residues" evidence="1">
    <location>
        <begin position="214"/>
        <end position="227"/>
    </location>
</feature>
<dbReference type="PROSITE" id="PS50011">
    <property type="entry name" value="PROTEIN_KINASE_DOM"/>
    <property type="match status" value="1"/>
</dbReference>
<protein>
    <recommendedName>
        <fullName evidence="2">Protein kinase domain-containing protein</fullName>
    </recommendedName>
</protein>
<feature type="region of interest" description="Disordered" evidence="1">
    <location>
        <begin position="182"/>
        <end position="227"/>
    </location>
</feature>
<dbReference type="Proteomes" id="UP000009168">
    <property type="component" value="Unassembled WGS sequence"/>
</dbReference>
<keyword evidence="4" id="KW-1185">Reference proteome</keyword>
<evidence type="ECO:0000313" key="3">
    <source>
        <dbReference type="EMBL" id="EAR89956.2"/>
    </source>
</evidence>
<dbReference type="GO" id="GO:0004672">
    <property type="term" value="F:protein kinase activity"/>
    <property type="evidence" value="ECO:0007669"/>
    <property type="project" value="InterPro"/>
</dbReference>
<dbReference type="InterPro" id="IPR000719">
    <property type="entry name" value="Prot_kinase_dom"/>
</dbReference>